<evidence type="ECO:0000313" key="1">
    <source>
        <dbReference type="EMBL" id="KEH29875.1"/>
    </source>
</evidence>
<dbReference type="EnsemblPlants" id="KEH29875">
    <property type="protein sequence ID" value="KEH29875"/>
    <property type="gene ID" value="MTR_4g053883"/>
</dbReference>
<keyword evidence="1" id="KW-0812">Transmembrane</keyword>
<sequence>MEVGANCDTFVKLGRERDRKIIRWLSLFCECQCDCSIEMRKQRKVVDFFAAIWSGFFGDVYSSWRFISHDCSYSLIVV</sequence>
<dbReference type="EMBL" id="CM001220">
    <property type="protein sequence ID" value="KEH29875.1"/>
    <property type="molecule type" value="Genomic_DNA"/>
</dbReference>
<reference evidence="1 3" key="2">
    <citation type="journal article" date="2014" name="BMC Genomics">
        <title>An improved genome release (version Mt4.0) for the model legume Medicago truncatula.</title>
        <authorList>
            <person name="Tang H."/>
            <person name="Krishnakumar V."/>
            <person name="Bidwell S."/>
            <person name="Rosen B."/>
            <person name="Chan A."/>
            <person name="Zhou S."/>
            <person name="Gentzbittel L."/>
            <person name="Childs K.L."/>
            <person name="Yandell M."/>
            <person name="Gundlach H."/>
            <person name="Mayer K.F."/>
            <person name="Schwartz D.C."/>
            <person name="Town C.D."/>
        </authorList>
    </citation>
    <scope>GENOME REANNOTATION</scope>
    <source>
        <strain evidence="1">A17</strain>
        <strain evidence="2 3">cv. Jemalong A17</strain>
    </source>
</reference>
<dbReference type="AlphaFoldDB" id="A0A072UVL1"/>
<organism evidence="1 3">
    <name type="scientific">Medicago truncatula</name>
    <name type="common">Barrel medic</name>
    <name type="synonym">Medicago tribuloides</name>
    <dbReference type="NCBI Taxonomy" id="3880"/>
    <lineage>
        <taxon>Eukaryota</taxon>
        <taxon>Viridiplantae</taxon>
        <taxon>Streptophyta</taxon>
        <taxon>Embryophyta</taxon>
        <taxon>Tracheophyta</taxon>
        <taxon>Spermatophyta</taxon>
        <taxon>Magnoliopsida</taxon>
        <taxon>eudicotyledons</taxon>
        <taxon>Gunneridae</taxon>
        <taxon>Pentapetalae</taxon>
        <taxon>rosids</taxon>
        <taxon>fabids</taxon>
        <taxon>Fabales</taxon>
        <taxon>Fabaceae</taxon>
        <taxon>Papilionoideae</taxon>
        <taxon>50 kb inversion clade</taxon>
        <taxon>NPAAA clade</taxon>
        <taxon>Hologalegina</taxon>
        <taxon>IRL clade</taxon>
        <taxon>Trifolieae</taxon>
        <taxon>Medicago</taxon>
    </lineage>
</organism>
<protein>
    <submittedName>
        <fullName evidence="1">Transmembrane protein, putative</fullName>
    </submittedName>
</protein>
<proteinExistence type="predicted"/>
<evidence type="ECO:0000313" key="3">
    <source>
        <dbReference type="Proteomes" id="UP000002051"/>
    </source>
</evidence>
<keyword evidence="3" id="KW-1185">Reference proteome</keyword>
<reference evidence="2" key="3">
    <citation type="submission" date="2015-04" db="UniProtKB">
        <authorList>
            <consortium name="EnsemblPlants"/>
        </authorList>
    </citation>
    <scope>IDENTIFICATION</scope>
    <source>
        <strain evidence="2">cv. Jemalong A17</strain>
    </source>
</reference>
<name>A0A072UVL1_MEDTR</name>
<gene>
    <name evidence="1" type="ordered locus">MTR_4g053883</name>
</gene>
<reference evidence="1 3" key="1">
    <citation type="journal article" date="2011" name="Nature">
        <title>The Medicago genome provides insight into the evolution of rhizobial symbioses.</title>
        <authorList>
            <person name="Young N.D."/>
            <person name="Debelle F."/>
            <person name="Oldroyd G.E."/>
            <person name="Geurts R."/>
            <person name="Cannon S.B."/>
            <person name="Udvardi M.K."/>
            <person name="Benedito V.A."/>
            <person name="Mayer K.F."/>
            <person name="Gouzy J."/>
            <person name="Schoof H."/>
            <person name="Van de Peer Y."/>
            <person name="Proost S."/>
            <person name="Cook D.R."/>
            <person name="Meyers B.C."/>
            <person name="Spannagl M."/>
            <person name="Cheung F."/>
            <person name="De Mita S."/>
            <person name="Krishnakumar V."/>
            <person name="Gundlach H."/>
            <person name="Zhou S."/>
            <person name="Mudge J."/>
            <person name="Bharti A.K."/>
            <person name="Murray J.D."/>
            <person name="Naoumkina M.A."/>
            <person name="Rosen B."/>
            <person name="Silverstein K.A."/>
            <person name="Tang H."/>
            <person name="Rombauts S."/>
            <person name="Zhao P.X."/>
            <person name="Zhou P."/>
            <person name="Barbe V."/>
            <person name="Bardou P."/>
            <person name="Bechner M."/>
            <person name="Bellec A."/>
            <person name="Berger A."/>
            <person name="Berges H."/>
            <person name="Bidwell S."/>
            <person name="Bisseling T."/>
            <person name="Choisne N."/>
            <person name="Couloux A."/>
            <person name="Denny R."/>
            <person name="Deshpande S."/>
            <person name="Dai X."/>
            <person name="Doyle J.J."/>
            <person name="Dudez A.M."/>
            <person name="Farmer A.D."/>
            <person name="Fouteau S."/>
            <person name="Franken C."/>
            <person name="Gibelin C."/>
            <person name="Gish J."/>
            <person name="Goldstein S."/>
            <person name="Gonzalez A.J."/>
            <person name="Green P.J."/>
            <person name="Hallab A."/>
            <person name="Hartog M."/>
            <person name="Hua A."/>
            <person name="Humphray S.J."/>
            <person name="Jeong D.H."/>
            <person name="Jing Y."/>
            <person name="Jocker A."/>
            <person name="Kenton S.M."/>
            <person name="Kim D.J."/>
            <person name="Klee K."/>
            <person name="Lai H."/>
            <person name="Lang C."/>
            <person name="Lin S."/>
            <person name="Macmil S.L."/>
            <person name="Magdelenat G."/>
            <person name="Matthews L."/>
            <person name="McCorrison J."/>
            <person name="Monaghan E.L."/>
            <person name="Mun J.H."/>
            <person name="Najar F.Z."/>
            <person name="Nicholson C."/>
            <person name="Noirot C."/>
            <person name="O'Bleness M."/>
            <person name="Paule C.R."/>
            <person name="Poulain J."/>
            <person name="Prion F."/>
            <person name="Qin B."/>
            <person name="Qu C."/>
            <person name="Retzel E.F."/>
            <person name="Riddle C."/>
            <person name="Sallet E."/>
            <person name="Samain S."/>
            <person name="Samson N."/>
            <person name="Sanders I."/>
            <person name="Saurat O."/>
            <person name="Scarpelli C."/>
            <person name="Schiex T."/>
            <person name="Segurens B."/>
            <person name="Severin A.J."/>
            <person name="Sherrier D.J."/>
            <person name="Shi R."/>
            <person name="Sims S."/>
            <person name="Singer S.R."/>
            <person name="Sinharoy S."/>
            <person name="Sterck L."/>
            <person name="Viollet A."/>
            <person name="Wang B.B."/>
            <person name="Wang K."/>
            <person name="Wang M."/>
            <person name="Wang X."/>
            <person name="Warfsmann J."/>
            <person name="Weissenbach J."/>
            <person name="White D.D."/>
            <person name="White J.D."/>
            <person name="Wiley G.B."/>
            <person name="Wincker P."/>
            <person name="Xing Y."/>
            <person name="Yang L."/>
            <person name="Yao Z."/>
            <person name="Ying F."/>
            <person name="Zhai J."/>
            <person name="Zhou L."/>
            <person name="Zuber A."/>
            <person name="Denarie J."/>
            <person name="Dixon R.A."/>
            <person name="May G.D."/>
            <person name="Schwartz D.C."/>
            <person name="Rogers J."/>
            <person name="Quetier F."/>
            <person name="Town C.D."/>
            <person name="Roe B.A."/>
        </authorList>
    </citation>
    <scope>NUCLEOTIDE SEQUENCE [LARGE SCALE GENOMIC DNA]</scope>
    <source>
        <strain evidence="1">A17</strain>
        <strain evidence="2 3">cv. Jemalong A17</strain>
    </source>
</reference>
<accession>A0A072UVL1</accession>
<keyword evidence="1" id="KW-0472">Membrane</keyword>
<dbReference type="HOGENOM" id="CLU_2625687_0_0_1"/>
<dbReference type="Proteomes" id="UP000002051">
    <property type="component" value="Chromosome 4"/>
</dbReference>
<evidence type="ECO:0000313" key="2">
    <source>
        <dbReference type="EnsemblPlants" id="KEH29875"/>
    </source>
</evidence>